<comment type="catalytic activity">
    <reaction evidence="17">
        <text>L-lysyl-[protein] + S-adenosyl-L-methionine = N(6)-methyl-L-lysyl-[protein] + S-adenosyl-L-homocysteine + H(+)</text>
        <dbReference type="Rhea" id="RHEA:51736"/>
        <dbReference type="Rhea" id="RHEA-COMP:9752"/>
        <dbReference type="Rhea" id="RHEA-COMP:13053"/>
        <dbReference type="ChEBI" id="CHEBI:15378"/>
        <dbReference type="ChEBI" id="CHEBI:29969"/>
        <dbReference type="ChEBI" id="CHEBI:57856"/>
        <dbReference type="ChEBI" id="CHEBI:59789"/>
        <dbReference type="ChEBI" id="CHEBI:61929"/>
    </reaction>
</comment>
<reference evidence="21 22" key="1">
    <citation type="submission" date="2019-09" db="EMBL/GenBank/DDBJ databases">
        <title>Bird 10,000 Genomes (B10K) Project - Family phase.</title>
        <authorList>
            <person name="Zhang G."/>
        </authorList>
    </citation>
    <scope>NUCLEOTIDE SEQUENCE [LARGE SCALE GENOMIC DNA]</scope>
    <source>
        <strain evidence="21">B10K-DU-001-04</strain>
        <tissue evidence="21">Muscle</tissue>
    </source>
</reference>
<evidence type="ECO:0000256" key="8">
    <source>
        <dbReference type="ARBA" id="ARBA00022723"/>
    </source>
</evidence>
<keyword evidence="4" id="KW-0963">Cytoplasm</keyword>
<evidence type="ECO:0000256" key="2">
    <source>
        <dbReference type="ARBA" id="ARBA00004514"/>
    </source>
</evidence>
<dbReference type="Gene3D" id="2.170.270.10">
    <property type="entry name" value="SET domain"/>
    <property type="match status" value="1"/>
</dbReference>
<dbReference type="EMBL" id="VWZE01021563">
    <property type="protein sequence ID" value="NXF96158.1"/>
    <property type="molecule type" value="Genomic_DNA"/>
</dbReference>
<evidence type="ECO:0000256" key="13">
    <source>
        <dbReference type="ARBA" id="ARBA00023163"/>
    </source>
</evidence>
<dbReference type="GO" id="GO:0005634">
    <property type="term" value="C:nucleus"/>
    <property type="evidence" value="ECO:0007669"/>
    <property type="project" value="UniProtKB-SubCell"/>
</dbReference>
<evidence type="ECO:0000259" key="19">
    <source>
        <dbReference type="PROSITE" id="PS50280"/>
    </source>
</evidence>
<dbReference type="Gene3D" id="1.25.40.970">
    <property type="match status" value="1"/>
</dbReference>
<dbReference type="Gene3D" id="1.10.220.160">
    <property type="match status" value="1"/>
</dbReference>
<dbReference type="EC" id="2.1.1.354" evidence="3"/>
<dbReference type="GO" id="GO:0032259">
    <property type="term" value="P:methylation"/>
    <property type="evidence" value="ECO:0007669"/>
    <property type="project" value="UniProtKB-KW"/>
</dbReference>
<comment type="subcellular location">
    <subcellularLocation>
        <location evidence="2">Cytoplasm</location>
        <location evidence="2">Cytosol</location>
    </subcellularLocation>
    <subcellularLocation>
        <location evidence="1">Nucleus</location>
    </subcellularLocation>
</comment>
<dbReference type="InterPro" id="IPR002893">
    <property type="entry name" value="Znf_MYND"/>
</dbReference>
<dbReference type="InterPro" id="IPR050869">
    <property type="entry name" value="H3K4_H4K5_MeTrfase"/>
</dbReference>
<evidence type="ECO:0000313" key="22">
    <source>
        <dbReference type="Proteomes" id="UP000583613"/>
    </source>
</evidence>
<keyword evidence="12" id="KW-0805">Transcription regulation</keyword>
<dbReference type="Pfam" id="PF01753">
    <property type="entry name" value="zf-MYND"/>
    <property type="match status" value="1"/>
</dbReference>
<feature type="domain" description="SET" evidence="19">
    <location>
        <begin position="10"/>
        <end position="244"/>
    </location>
</feature>
<evidence type="ECO:0000256" key="18">
    <source>
        <dbReference type="PROSITE-ProRule" id="PRU00134"/>
    </source>
</evidence>
<dbReference type="Gene3D" id="6.10.140.2220">
    <property type="match status" value="1"/>
</dbReference>
<accession>A0A7K8Y022</accession>
<proteinExistence type="predicted"/>
<keyword evidence="14" id="KW-0539">Nucleus</keyword>
<evidence type="ECO:0000256" key="15">
    <source>
        <dbReference type="ARBA" id="ARBA00024002"/>
    </source>
</evidence>
<feature type="non-terminal residue" evidence="21">
    <location>
        <position position="1"/>
    </location>
</feature>
<dbReference type="Proteomes" id="UP000583613">
    <property type="component" value="Unassembled WGS sequence"/>
</dbReference>
<dbReference type="Pfam" id="PF00856">
    <property type="entry name" value="SET"/>
    <property type="match status" value="1"/>
</dbReference>
<organism evidence="21 22">
    <name type="scientific">Eubucco bourcierii</name>
    <name type="common">red-headed barbet</name>
    <dbReference type="NCBI Taxonomy" id="91767"/>
    <lineage>
        <taxon>Eukaryota</taxon>
        <taxon>Metazoa</taxon>
        <taxon>Chordata</taxon>
        <taxon>Craniata</taxon>
        <taxon>Vertebrata</taxon>
        <taxon>Euteleostomi</taxon>
        <taxon>Archelosauria</taxon>
        <taxon>Archosauria</taxon>
        <taxon>Dinosauria</taxon>
        <taxon>Saurischia</taxon>
        <taxon>Theropoda</taxon>
        <taxon>Coelurosauria</taxon>
        <taxon>Aves</taxon>
        <taxon>Neognathae</taxon>
        <taxon>Neoaves</taxon>
        <taxon>Telluraves</taxon>
        <taxon>Coraciimorphae</taxon>
        <taxon>Piciformes</taxon>
        <taxon>Ramphastidae</taxon>
        <taxon>Eubucco</taxon>
    </lineage>
</organism>
<evidence type="ECO:0000256" key="14">
    <source>
        <dbReference type="ARBA" id="ARBA00023242"/>
    </source>
</evidence>
<keyword evidence="13" id="KW-0804">Transcription</keyword>
<dbReference type="CDD" id="cd19202">
    <property type="entry name" value="SET_SMYD2"/>
    <property type="match status" value="1"/>
</dbReference>
<evidence type="ECO:0000256" key="16">
    <source>
        <dbReference type="ARBA" id="ARBA00047571"/>
    </source>
</evidence>
<evidence type="ECO:0000256" key="10">
    <source>
        <dbReference type="ARBA" id="ARBA00022833"/>
    </source>
</evidence>
<evidence type="ECO:0000256" key="3">
    <source>
        <dbReference type="ARBA" id="ARBA00012182"/>
    </source>
</evidence>
<evidence type="ECO:0000256" key="4">
    <source>
        <dbReference type="ARBA" id="ARBA00022490"/>
    </source>
</evidence>
<dbReference type="FunFam" id="6.10.140.2220:FF:000013">
    <property type="entry name" value="N-lysine methyltransferase SMYD2 isoform X1"/>
    <property type="match status" value="1"/>
</dbReference>
<feature type="non-terminal residue" evidence="21">
    <location>
        <position position="446"/>
    </location>
</feature>
<keyword evidence="22" id="KW-1185">Reference proteome</keyword>
<dbReference type="GO" id="GO:0005829">
    <property type="term" value="C:cytosol"/>
    <property type="evidence" value="ECO:0007669"/>
    <property type="project" value="UniProtKB-SubCell"/>
</dbReference>
<dbReference type="InterPro" id="IPR046341">
    <property type="entry name" value="SET_dom_sf"/>
</dbReference>
<evidence type="ECO:0000256" key="6">
    <source>
        <dbReference type="ARBA" id="ARBA00022679"/>
    </source>
</evidence>
<dbReference type="InterPro" id="IPR011990">
    <property type="entry name" value="TPR-like_helical_dom_sf"/>
</dbReference>
<dbReference type="Gene3D" id="1.25.40.10">
    <property type="entry name" value="Tetratricopeptide repeat domain"/>
    <property type="match status" value="1"/>
</dbReference>
<dbReference type="PROSITE" id="PS50280">
    <property type="entry name" value="SET"/>
    <property type="match status" value="1"/>
</dbReference>
<evidence type="ECO:0000259" key="20">
    <source>
        <dbReference type="PROSITE" id="PS50865"/>
    </source>
</evidence>
<keyword evidence="5 21" id="KW-0489">Methyltransferase</keyword>
<keyword evidence="9 18" id="KW-0863">Zinc-finger</keyword>
<evidence type="ECO:0000256" key="9">
    <source>
        <dbReference type="ARBA" id="ARBA00022771"/>
    </source>
</evidence>
<keyword evidence="7" id="KW-0949">S-adenosyl-L-methionine</keyword>
<comment type="caution">
    <text evidence="21">The sequence shown here is derived from an EMBL/GenBank/DDBJ whole genome shotgun (WGS) entry which is preliminary data.</text>
</comment>
<feature type="domain" description="MYND-type" evidence="20">
    <location>
        <begin position="55"/>
        <end position="93"/>
    </location>
</feature>
<keyword evidence="6 21" id="KW-0808">Transferase</keyword>
<dbReference type="PANTHER" id="PTHR12197:SF193">
    <property type="entry name" value="N-LYSINE METHYLTRANSFERASE SMYD2"/>
    <property type="match status" value="1"/>
</dbReference>
<dbReference type="InterPro" id="IPR044419">
    <property type="entry name" value="SMYD2_SET"/>
</dbReference>
<dbReference type="InterPro" id="IPR001214">
    <property type="entry name" value="SET_dom"/>
</dbReference>
<evidence type="ECO:0000313" key="21">
    <source>
        <dbReference type="EMBL" id="NXF96158.1"/>
    </source>
</evidence>
<evidence type="ECO:0000256" key="1">
    <source>
        <dbReference type="ARBA" id="ARBA00004123"/>
    </source>
</evidence>
<dbReference type="SUPFAM" id="SSF82199">
    <property type="entry name" value="SET domain"/>
    <property type="match status" value="1"/>
</dbReference>
<evidence type="ECO:0000256" key="12">
    <source>
        <dbReference type="ARBA" id="ARBA00023015"/>
    </source>
</evidence>
<dbReference type="PANTHER" id="PTHR12197">
    <property type="entry name" value="HISTONE-LYSINE N-METHYLTRANSFERASE SMYD"/>
    <property type="match status" value="1"/>
</dbReference>
<protein>
    <recommendedName>
        <fullName evidence="3">[histone H3]-lysine(4) N-trimethyltransferase</fullName>
        <ecNumber evidence="3">2.1.1.354</ecNumber>
    </recommendedName>
</protein>
<gene>
    <name evidence="21" type="primary">Smyd2</name>
    <name evidence="21" type="ORF">EUBBOU_R14351</name>
</gene>
<keyword evidence="8" id="KW-0479">Metal-binding</keyword>
<dbReference type="GO" id="GO:0140999">
    <property type="term" value="F:histone H3K4 trimethyltransferase activity"/>
    <property type="evidence" value="ECO:0007669"/>
    <property type="project" value="UniProtKB-EC"/>
</dbReference>
<dbReference type="PROSITE" id="PS50865">
    <property type="entry name" value="ZF_MYND_2"/>
    <property type="match status" value="1"/>
</dbReference>
<comment type="function">
    <text evidence="15">Protein-lysine N-methyltransferase that methylates both histones and non-histone proteins, including p53/TP53 and RB1. Specifically trimethylates histone H3 'Lys-4' (H3K4me3) in vivo. The activity requires interaction with HSP90alpha. Shows even higher methyltransferase activity on p53/TP53. Monomethylates 'Lys-370' of p53/TP53, leading to decreased DNA-binding activity and subsequent transcriptional regulation activity of p53/TP53. Monomethylates RB1 at 'Lys-860'.</text>
</comment>
<evidence type="ECO:0000256" key="7">
    <source>
        <dbReference type="ARBA" id="ARBA00022691"/>
    </source>
</evidence>
<evidence type="ECO:0000256" key="17">
    <source>
        <dbReference type="ARBA" id="ARBA00048985"/>
    </source>
</evidence>
<keyword evidence="10" id="KW-0862">Zinc</keyword>
<name>A0A7K8Y022_9PICI</name>
<comment type="catalytic activity">
    <reaction evidence="16">
        <text>L-lysyl(4)-[histone H3] + 3 S-adenosyl-L-methionine = N(6),N(6),N(6)-trimethyl-L-lysyl(4)-[histone H3] + 3 S-adenosyl-L-homocysteine + 3 H(+)</text>
        <dbReference type="Rhea" id="RHEA:60260"/>
        <dbReference type="Rhea" id="RHEA-COMP:15537"/>
        <dbReference type="Rhea" id="RHEA-COMP:15547"/>
        <dbReference type="ChEBI" id="CHEBI:15378"/>
        <dbReference type="ChEBI" id="CHEBI:29969"/>
        <dbReference type="ChEBI" id="CHEBI:57856"/>
        <dbReference type="ChEBI" id="CHEBI:59789"/>
        <dbReference type="ChEBI" id="CHEBI:61961"/>
        <dbReference type="EC" id="2.1.1.354"/>
    </reaction>
</comment>
<dbReference type="GO" id="GO:0008270">
    <property type="term" value="F:zinc ion binding"/>
    <property type="evidence" value="ECO:0007669"/>
    <property type="project" value="UniProtKB-KW"/>
</dbReference>
<evidence type="ECO:0000256" key="5">
    <source>
        <dbReference type="ARBA" id="ARBA00022603"/>
    </source>
</evidence>
<evidence type="ECO:0000256" key="11">
    <source>
        <dbReference type="ARBA" id="ARBA00022853"/>
    </source>
</evidence>
<dbReference type="OrthoDB" id="5945798at2759"/>
<dbReference type="SMART" id="SM00317">
    <property type="entry name" value="SET"/>
    <property type="match status" value="1"/>
</dbReference>
<dbReference type="AlphaFoldDB" id="A0A7K8Y022"/>
<dbReference type="FunFam" id="2.170.270.10:FF:000013">
    <property type="entry name" value="Histone-lysine N-methyltransferase SMYD1 isoform 1"/>
    <property type="match status" value="1"/>
</dbReference>
<keyword evidence="11" id="KW-0156">Chromatin regulator</keyword>
<dbReference type="FunFam" id="1.10.220.160:FF:000001">
    <property type="entry name" value="N-lysine methyltransferase SMYD2 isoform X1"/>
    <property type="match status" value="1"/>
</dbReference>
<sequence length="446" mass="51314">MRSEAAPQPGDLERFVSAGKGRGLRARRRYAVGELLFSCPAYASVLTVSERGSHCDGCFARKEDLSKCGRCKQAFYCNVECQKEDWPMHKLECSAMCTFGQSWNPSETVRLTARILAKQKTNPERTQSEKLLAVKEFESHLDKLDNEKRELIENDIAALHHFYSKHLEYPDSDALVVLFAQVNCNGFTIEDEELSHLGSAIFPDVALMNHSCCPNVIVTYKGTLAEVRAVKEIEPGEEVFTSYIDLLYPTEDRNDRLRDSYFFNCDCRECVTKDKDKEKLEIRELNVPPSAQAVWDMIKYARNVIEEFRRAKHYKYILCLTLTPLACELLEICELSLDKMGALFEDSNVYMLHMMYQAMGVCLYVQDWEGALRYGQKIIRPYSKHYPSYSLNVASMWLKLGRLYMTLENRMAGVKALKKVLISCFFIAHGKDHPYISEIKKELEDH</sequence>